<dbReference type="Gene3D" id="3.40.190.10">
    <property type="entry name" value="Periplasmic binding protein-like II"/>
    <property type="match status" value="1"/>
</dbReference>
<comment type="caution">
    <text evidence="3">The sequence shown here is derived from an EMBL/GenBank/DDBJ whole genome shotgun (WGS) entry which is preliminary data.</text>
</comment>
<evidence type="ECO:0000313" key="3">
    <source>
        <dbReference type="EMBL" id="MBP0493866.1"/>
    </source>
</evidence>
<dbReference type="Proteomes" id="UP000677537">
    <property type="component" value="Unassembled WGS sequence"/>
</dbReference>
<gene>
    <name evidence="3" type="ORF">J5Y10_13850</name>
</gene>
<dbReference type="Gene3D" id="3.40.190.150">
    <property type="entry name" value="Bordetella uptake gene, domain 1"/>
    <property type="match status" value="1"/>
</dbReference>
<feature type="signal peptide" evidence="2">
    <location>
        <begin position="1"/>
        <end position="25"/>
    </location>
</feature>
<evidence type="ECO:0000256" key="2">
    <source>
        <dbReference type="SAM" id="SignalP"/>
    </source>
</evidence>
<dbReference type="PIRSF" id="PIRSF017082">
    <property type="entry name" value="YflP"/>
    <property type="match status" value="1"/>
</dbReference>
<dbReference type="InterPro" id="IPR042100">
    <property type="entry name" value="Bug_dom1"/>
</dbReference>
<reference evidence="3" key="1">
    <citation type="submission" date="2021-03" db="EMBL/GenBank/DDBJ databases">
        <authorList>
            <person name="So Y."/>
        </authorList>
    </citation>
    <scope>NUCLEOTIDE SEQUENCE</scope>
    <source>
        <strain evidence="3">SG15</strain>
    </source>
</reference>
<dbReference type="RefSeq" id="WP_209374516.1">
    <property type="nucleotide sequence ID" value="NZ_JAGIZA010000007.1"/>
</dbReference>
<comment type="similarity">
    <text evidence="1">Belongs to the UPF0065 (bug) family.</text>
</comment>
<keyword evidence="4" id="KW-1185">Reference proteome</keyword>
<dbReference type="PANTHER" id="PTHR42928:SF5">
    <property type="entry name" value="BLR1237 PROTEIN"/>
    <property type="match status" value="1"/>
</dbReference>
<dbReference type="PANTHER" id="PTHR42928">
    <property type="entry name" value="TRICARBOXYLATE-BINDING PROTEIN"/>
    <property type="match status" value="1"/>
</dbReference>
<dbReference type="InterPro" id="IPR005064">
    <property type="entry name" value="BUG"/>
</dbReference>
<evidence type="ECO:0000313" key="4">
    <source>
        <dbReference type="Proteomes" id="UP000677537"/>
    </source>
</evidence>
<name>A0A940MXE9_9PROT</name>
<feature type="chain" id="PRO_5037806012" evidence="2">
    <location>
        <begin position="26"/>
        <end position="326"/>
    </location>
</feature>
<dbReference type="AlphaFoldDB" id="A0A940MXE9"/>
<dbReference type="Pfam" id="PF03401">
    <property type="entry name" value="TctC"/>
    <property type="match status" value="1"/>
</dbReference>
<evidence type="ECO:0000256" key="1">
    <source>
        <dbReference type="ARBA" id="ARBA00006987"/>
    </source>
</evidence>
<accession>A0A940MXE9</accession>
<keyword evidence="2" id="KW-0732">Signal</keyword>
<protein>
    <submittedName>
        <fullName evidence="3">Tripartite tricarboxylate transporter substrate binding protein</fullName>
    </submittedName>
</protein>
<sequence length="326" mass="34313">MTDRRSLLLALPALAAASAPSLALAQEGRPARLLVGFPPGGSLDVIGRLLAARLNATGQPVMVENRAGAGGLVAAEALTTSPPDGSVLMAAPIVVSAFFPFVHKRLTFDPLKDLAPVTMLGLFNFALVVRADHPAKTLDEFVAWARVTGEPVNFGSISPGTPSHFLGVMFNRIAGTRMTHVPYRGSSPLQAALLAGEVHCAFDTTVSTIGQIRDGAMRALAVTGRTRSPTLPDVPSFAEAGPPLAEMAGAEFWYGLYAPGRTPGEVTRRWSEVVGTVLREPATAARLRDMDLEPRPMSPEAFGAVIAADAARWEPVIRASGFTAND</sequence>
<proteinExistence type="inferred from homology"/>
<organism evidence="3 4">
    <name type="scientific">Roseomonas indoligenes</name>
    <dbReference type="NCBI Taxonomy" id="2820811"/>
    <lineage>
        <taxon>Bacteria</taxon>
        <taxon>Pseudomonadati</taxon>
        <taxon>Pseudomonadota</taxon>
        <taxon>Alphaproteobacteria</taxon>
        <taxon>Acetobacterales</taxon>
        <taxon>Roseomonadaceae</taxon>
        <taxon>Roseomonas</taxon>
    </lineage>
</organism>
<dbReference type="SUPFAM" id="SSF53850">
    <property type="entry name" value="Periplasmic binding protein-like II"/>
    <property type="match status" value="1"/>
</dbReference>
<dbReference type="EMBL" id="JAGIZA010000007">
    <property type="protein sequence ID" value="MBP0493866.1"/>
    <property type="molecule type" value="Genomic_DNA"/>
</dbReference>